<accession>A0AAN9V9V4</accession>
<dbReference type="PANTHER" id="PTHR23287:SF18">
    <property type="entry name" value="BLOC-2 COMPLEX MEMBER HPS5"/>
    <property type="match status" value="1"/>
</dbReference>
<organism evidence="6 7">
    <name type="scientific">Gryllus longicercus</name>
    <dbReference type="NCBI Taxonomy" id="2509291"/>
    <lineage>
        <taxon>Eukaryota</taxon>
        <taxon>Metazoa</taxon>
        <taxon>Ecdysozoa</taxon>
        <taxon>Arthropoda</taxon>
        <taxon>Hexapoda</taxon>
        <taxon>Insecta</taxon>
        <taxon>Pterygota</taxon>
        <taxon>Neoptera</taxon>
        <taxon>Polyneoptera</taxon>
        <taxon>Orthoptera</taxon>
        <taxon>Ensifera</taxon>
        <taxon>Gryllidea</taxon>
        <taxon>Grylloidea</taxon>
        <taxon>Gryllidae</taxon>
        <taxon>Gryllinae</taxon>
        <taxon>Gryllus</taxon>
    </lineage>
</organism>
<evidence type="ECO:0000256" key="4">
    <source>
        <dbReference type="SAM" id="MobiDB-lite"/>
    </source>
</evidence>
<dbReference type="Pfam" id="PF23757">
    <property type="entry name" value="TPR_HPS5_insect"/>
    <property type="match status" value="1"/>
</dbReference>
<feature type="region of interest" description="Disordered" evidence="4">
    <location>
        <begin position="289"/>
        <end position="309"/>
    </location>
</feature>
<proteinExistence type="predicted"/>
<dbReference type="CDD" id="cd16484">
    <property type="entry name" value="RING-H2_Vps"/>
    <property type="match status" value="1"/>
</dbReference>
<dbReference type="Pfam" id="PF23756">
    <property type="entry name" value="Beta-prop_HPS5"/>
    <property type="match status" value="1"/>
</dbReference>
<gene>
    <name evidence="6" type="ORF">R5R35_004204</name>
</gene>
<dbReference type="InterPro" id="IPR001841">
    <property type="entry name" value="Znf_RING"/>
</dbReference>
<dbReference type="EMBL" id="JAZDUA010000481">
    <property type="protein sequence ID" value="KAK7792001.1"/>
    <property type="molecule type" value="Genomic_DNA"/>
</dbReference>
<keyword evidence="7" id="KW-1185">Reference proteome</keyword>
<dbReference type="PROSITE" id="PS50089">
    <property type="entry name" value="ZF_RING_2"/>
    <property type="match status" value="1"/>
</dbReference>
<dbReference type="Gene3D" id="2.130.10.10">
    <property type="entry name" value="YVTN repeat-like/Quinoprotein amine dehydrogenase"/>
    <property type="match status" value="1"/>
</dbReference>
<evidence type="ECO:0000256" key="2">
    <source>
        <dbReference type="ARBA" id="ARBA00022833"/>
    </source>
</evidence>
<dbReference type="AlphaFoldDB" id="A0AAN9V9V4"/>
<dbReference type="GO" id="GO:0048066">
    <property type="term" value="P:developmental pigmentation"/>
    <property type="evidence" value="ECO:0007669"/>
    <property type="project" value="TreeGrafter"/>
</dbReference>
<evidence type="ECO:0000313" key="6">
    <source>
        <dbReference type="EMBL" id="KAK7792001.1"/>
    </source>
</evidence>
<keyword evidence="1 3" id="KW-0479">Metal-binding</keyword>
<dbReference type="GO" id="GO:0005737">
    <property type="term" value="C:cytoplasm"/>
    <property type="evidence" value="ECO:0007669"/>
    <property type="project" value="TreeGrafter"/>
</dbReference>
<evidence type="ECO:0000259" key="5">
    <source>
        <dbReference type="PROSITE" id="PS50089"/>
    </source>
</evidence>
<dbReference type="PANTHER" id="PTHR23287">
    <property type="entry name" value="RUBY-EYE2-LIKE PROTEIN"/>
    <property type="match status" value="1"/>
</dbReference>
<dbReference type="InterPro" id="IPR015943">
    <property type="entry name" value="WD40/YVTN_repeat-like_dom_sf"/>
</dbReference>
<name>A0AAN9V9V4_9ORTH</name>
<feature type="compositionally biased region" description="Basic and acidic residues" evidence="4">
    <location>
        <begin position="490"/>
        <end position="502"/>
    </location>
</feature>
<feature type="compositionally biased region" description="Low complexity" evidence="4">
    <location>
        <begin position="545"/>
        <end position="564"/>
    </location>
</feature>
<dbReference type="Proteomes" id="UP001378592">
    <property type="component" value="Unassembled WGS sequence"/>
</dbReference>
<feature type="region of interest" description="Disordered" evidence="4">
    <location>
        <begin position="486"/>
        <end position="584"/>
    </location>
</feature>
<evidence type="ECO:0000256" key="1">
    <source>
        <dbReference type="ARBA" id="ARBA00022771"/>
    </source>
</evidence>
<feature type="compositionally biased region" description="Polar residues" evidence="4">
    <location>
        <begin position="523"/>
        <end position="535"/>
    </location>
</feature>
<feature type="domain" description="RING-type" evidence="5">
    <location>
        <begin position="1229"/>
        <end position="1275"/>
    </location>
</feature>
<feature type="compositionally biased region" description="Basic and acidic residues" evidence="4">
    <location>
        <begin position="565"/>
        <end position="578"/>
    </location>
</feature>
<dbReference type="InterPro" id="IPR056446">
    <property type="entry name" value="TPR_HPS5_insects"/>
</dbReference>
<evidence type="ECO:0000256" key="3">
    <source>
        <dbReference type="PROSITE-ProRule" id="PRU00175"/>
    </source>
</evidence>
<sequence>METFHVLADIHDLSPIFTPLRTTQRIKYTCFNVSQNYLVFGASSGGLYVFRREPCLFLQLLPHQEGAIVHVAISPDEKLFAFASVKGVVCVLEKNSSGLGARRIFTSSEHVGFNITALHWNSVSNELFIGDQVGKVSVISLFPFMMKNMFNPPSCTLMVLDSQIVQMDWQADLLLVSTLTRSYICDMTKECFRQIGVKPRDGEYGSCFYVCGDLPIKTQCRTEAVGGRFTLVSEGEKIDGSEESQCVKVFCARPGSRLWEVKIDGTVLNTHQFKQALAIPPTGIIKVPQSTESSQERDNEPSKSTNNQDDDVIWNNQSFNFCKLFILAKKYLFTFKKDGIYVFDPEKASVVMWSNNVVDIIDAQVLKDTIYLRTSSGQMFGILFTPLEKFLIRLYLRKQYALCAELCEMHCQYLMKEVPSSSKLYLLADLGTKLSNDEVTERIFPLLQEISKCAQETRSAQRLESGIFVVENLHFLSKEESEMSIPDLPQVRRNERLKDKSRSLSVSPDRSRRKKKVDILIGNTGTHRSDSSSSLPELGKSQYKNSSRGGNSSSDRGSSSSNNDKIVDSKKKSEDVENRGSSSMKKSFSKELFTSFDTSPETIQALKEIGQSVSSKITSGTKTLKEKWQVLEGKILGNEATPELLDIRTADYVEKLESHGSVNTNEDIVFSDNSKVEKSGKRHSQPEVDISKVILVLQQLDNLRENEDEKKLLICKLCFEILLLYNNYIAIMQGSLNKISRTGNFEGEDHDSKVIMKYFLVEWPDKSFPFEEYFSSEVLKDLSERFHCSLKTKVLVSWLEELSPILESDVCLESLLLIYSQEAVRLDVLLSRFLVVCSELLDPHCILQCIKESGITCYYMSFSIVLDKYQAGVLQQVGKERSVESSCWQWPLPLRLNAMFFMLQMNQIETCCMMGNNIDLQDIWYLTLRLQQQQQGQEYNFDCSHSYSMFLTYLDRATDTGLVMQSLLKNDYLTSITAMAFENVNQGLGGSCKCGFPFPVGKATQVLFSDIGRSLSNHLWLTNHDRHQQLCEHVPVLWKQMLRNTPPDNLKSVLPLLVQLGDFSILEPLLPCMTLDLWKQVLDMTATVRSGQCLKCGLQSLPRNVGDSVCLSDVGALLVKHVGAFSALDILSKHSASVGQGSLDERFYKSCIFSTIVDSHCEDLRADAVDLALSSCDSPTRMPLVSNELGKLLEEALALDFAKVTVPIGEADCLHHHWGVQMNLQADPCPCCTLPLGSPGLLQDTGLMVFQCGHAFHAVCLCKRSVQTVQCLICNQGT</sequence>
<reference evidence="6 7" key="1">
    <citation type="submission" date="2024-03" db="EMBL/GenBank/DDBJ databases">
        <title>The genome assembly and annotation of the cricket Gryllus longicercus Weissman &amp; Gray.</title>
        <authorList>
            <person name="Szrajer S."/>
            <person name="Gray D."/>
            <person name="Ylla G."/>
        </authorList>
    </citation>
    <scope>NUCLEOTIDE SEQUENCE [LARGE SCALE GENOMIC DNA]</scope>
    <source>
        <strain evidence="6">DAG 2021-001</strain>
        <tissue evidence="6">Whole body minus gut</tissue>
    </source>
</reference>
<dbReference type="SUPFAM" id="SSF50978">
    <property type="entry name" value="WD40 repeat-like"/>
    <property type="match status" value="1"/>
</dbReference>
<dbReference type="InterPro" id="IPR056499">
    <property type="entry name" value="Beta-prop_HPS5-like"/>
</dbReference>
<dbReference type="GO" id="GO:0008270">
    <property type="term" value="F:zinc ion binding"/>
    <property type="evidence" value="ECO:0007669"/>
    <property type="project" value="UniProtKB-KW"/>
</dbReference>
<evidence type="ECO:0000313" key="7">
    <source>
        <dbReference type="Proteomes" id="UP001378592"/>
    </source>
</evidence>
<keyword evidence="2" id="KW-0862">Zinc</keyword>
<protein>
    <recommendedName>
        <fullName evidence="5">RING-type domain-containing protein</fullName>
    </recommendedName>
</protein>
<dbReference type="InterPro" id="IPR036322">
    <property type="entry name" value="WD40_repeat_dom_sf"/>
</dbReference>
<comment type="caution">
    <text evidence="6">The sequence shown here is derived from an EMBL/GenBank/DDBJ whole genome shotgun (WGS) entry which is preliminary data.</text>
</comment>
<keyword evidence="1 3" id="KW-0863">Zinc-finger</keyword>